<comment type="similarity">
    <text evidence="5 23">Belongs to the folylpolyglutamate synthase family.</text>
</comment>
<protein>
    <recommendedName>
        <fullName evidence="9">Dihydrofolate synthase/folylpolyglutamate synthase</fullName>
        <ecNumber evidence="7">6.3.2.12</ecNumber>
        <ecNumber evidence="8">6.3.2.17</ecNumber>
    </recommendedName>
    <alternativeName>
        <fullName evidence="18">Folylpoly-gamma-glutamate synthetase-dihydrofolate synthetase</fullName>
    </alternativeName>
    <alternativeName>
        <fullName evidence="16">Folylpolyglutamate synthetase</fullName>
    </alternativeName>
    <alternativeName>
        <fullName evidence="17">Tetrahydrofolylpolyglutamate synthase</fullName>
    </alternativeName>
</protein>
<dbReference type="InterPro" id="IPR004101">
    <property type="entry name" value="Mur_ligase_C"/>
</dbReference>
<comment type="pathway">
    <text evidence="4">Cofactor biosynthesis; tetrahydrofolylpolyglutamate biosynthesis.</text>
</comment>
<comment type="catalytic activity">
    <reaction evidence="21">
        <text>(6R)-5,10-methylenetetrahydrofolyl-(gamma-L-Glu)(n) + L-glutamate + ATP = (6R)-5,10-methylenetetrahydrofolyl-(gamma-L-Glu)(n+1) + ADP + phosphate + H(+)</text>
        <dbReference type="Rhea" id="RHEA:51912"/>
        <dbReference type="Rhea" id="RHEA-COMP:13257"/>
        <dbReference type="Rhea" id="RHEA-COMP:13258"/>
        <dbReference type="ChEBI" id="CHEBI:15378"/>
        <dbReference type="ChEBI" id="CHEBI:29985"/>
        <dbReference type="ChEBI" id="CHEBI:30616"/>
        <dbReference type="ChEBI" id="CHEBI:43474"/>
        <dbReference type="ChEBI" id="CHEBI:136572"/>
        <dbReference type="ChEBI" id="CHEBI:456216"/>
        <dbReference type="EC" id="6.3.2.17"/>
    </reaction>
</comment>
<dbReference type="GO" id="GO:0046654">
    <property type="term" value="P:tetrahydrofolate biosynthetic process"/>
    <property type="evidence" value="ECO:0007669"/>
    <property type="project" value="UniProtKB-UniPathway"/>
</dbReference>
<evidence type="ECO:0000256" key="18">
    <source>
        <dbReference type="ARBA" id="ARBA00032510"/>
    </source>
</evidence>
<dbReference type="Gene3D" id="3.40.1190.10">
    <property type="entry name" value="Mur-like, catalytic domain"/>
    <property type="match status" value="1"/>
</dbReference>
<evidence type="ECO:0000259" key="25">
    <source>
        <dbReference type="Pfam" id="PF08245"/>
    </source>
</evidence>
<evidence type="ECO:0000313" key="27">
    <source>
        <dbReference type="Proteomes" id="UP000232638"/>
    </source>
</evidence>
<organism evidence="26 27">
    <name type="scientific">Candidatus Thiodictyon syntrophicum</name>
    <dbReference type="NCBI Taxonomy" id="1166950"/>
    <lineage>
        <taxon>Bacteria</taxon>
        <taxon>Pseudomonadati</taxon>
        <taxon>Pseudomonadota</taxon>
        <taxon>Gammaproteobacteria</taxon>
        <taxon>Chromatiales</taxon>
        <taxon>Chromatiaceae</taxon>
        <taxon>Thiodictyon</taxon>
    </lineage>
</organism>
<evidence type="ECO:0000256" key="8">
    <source>
        <dbReference type="ARBA" id="ARBA00013025"/>
    </source>
</evidence>
<evidence type="ECO:0000256" key="2">
    <source>
        <dbReference type="ARBA" id="ARBA00002714"/>
    </source>
</evidence>
<comment type="pathway">
    <text evidence="3">Cofactor biosynthesis; tetrahydrofolate biosynthesis; 7,8-dihydrofolate from 2-amino-4-hydroxy-6-hydroxymethyl-7,8-dihydropteridine diphosphate and 4-aminobenzoate: step 2/2.</text>
</comment>
<name>A0A2K8U750_9GAMM</name>
<dbReference type="GO" id="GO:0005737">
    <property type="term" value="C:cytoplasm"/>
    <property type="evidence" value="ECO:0007669"/>
    <property type="project" value="TreeGrafter"/>
</dbReference>
<evidence type="ECO:0000256" key="4">
    <source>
        <dbReference type="ARBA" id="ARBA00005150"/>
    </source>
</evidence>
<reference evidence="26 27" key="1">
    <citation type="submission" date="2017-03" db="EMBL/GenBank/DDBJ databases">
        <title>Complete genome sequence of Candidatus 'Thiodictyon syntrophicum' sp. nov. strain Cad16T, a photolithoautotroph purple sulfur bacterium isolated from an alpine meromictic lake.</title>
        <authorList>
            <person name="Luedin S.M."/>
            <person name="Pothier J.F."/>
            <person name="Danza F."/>
            <person name="Storelli N."/>
            <person name="Wittwer M."/>
            <person name="Tonolla M."/>
        </authorList>
    </citation>
    <scope>NUCLEOTIDE SEQUENCE [LARGE SCALE GENOMIC DNA]</scope>
    <source>
        <strain evidence="26 27">Cad16T</strain>
    </source>
</reference>
<keyword evidence="15" id="KW-0289">Folate biosynthesis</keyword>
<dbReference type="NCBIfam" id="TIGR01499">
    <property type="entry name" value="folC"/>
    <property type="match status" value="1"/>
</dbReference>
<dbReference type="Proteomes" id="UP000232638">
    <property type="component" value="Chromosome"/>
</dbReference>
<keyword evidence="12 23" id="KW-0547">Nucleotide-binding</keyword>
<dbReference type="GO" id="GO:0046872">
    <property type="term" value="F:metal ion binding"/>
    <property type="evidence" value="ECO:0007669"/>
    <property type="project" value="UniProtKB-KW"/>
</dbReference>
<proteinExistence type="inferred from homology"/>
<evidence type="ECO:0000256" key="5">
    <source>
        <dbReference type="ARBA" id="ARBA00008276"/>
    </source>
</evidence>
<dbReference type="GO" id="GO:0046656">
    <property type="term" value="P:folic acid biosynthetic process"/>
    <property type="evidence" value="ECO:0007669"/>
    <property type="project" value="UniProtKB-KW"/>
</dbReference>
<evidence type="ECO:0000256" key="7">
    <source>
        <dbReference type="ARBA" id="ARBA00013023"/>
    </source>
</evidence>
<evidence type="ECO:0000256" key="14">
    <source>
        <dbReference type="ARBA" id="ARBA00022842"/>
    </source>
</evidence>
<dbReference type="OrthoDB" id="9809356at2"/>
<evidence type="ECO:0000256" key="21">
    <source>
        <dbReference type="ARBA" id="ARBA00049035"/>
    </source>
</evidence>
<dbReference type="EC" id="6.3.2.12" evidence="7"/>
<comment type="catalytic activity">
    <reaction evidence="19">
        <text>(6S)-5,6,7,8-tetrahydrofolyl-(gamma-L-Glu)(n) + L-glutamate + ATP = (6S)-5,6,7,8-tetrahydrofolyl-(gamma-L-Glu)(n+1) + ADP + phosphate + H(+)</text>
        <dbReference type="Rhea" id="RHEA:10580"/>
        <dbReference type="Rhea" id="RHEA-COMP:14738"/>
        <dbReference type="Rhea" id="RHEA-COMP:14740"/>
        <dbReference type="ChEBI" id="CHEBI:15378"/>
        <dbReference type="ChEBI" id="CHEBI:29985"/>
        <dbReference type="ChEBI" id="CHEBI:30616"/>
        <dbReference type="ChEBI" id="CHEBI:43474"/>
        <dbReference type="ChEBI" id="CHEBI:141005"/>
        <dbReference type="ChEBI" id="CHEBI:456216"/>
        <dbReference type="EC" id="6.3.2.17"/>
    </reaction>
</comment>
<dbReference type="NCBIfam" id="NF008101">
    <property type="entry name" value="PRK10846.1"/>
    <property type="match status" value="1"/>
</dbReference>
<dbReference type="GO" id="GO:0008841">
    <property type="term" value="F:dihydrofolate synthase activity"/>
    <property type="evidence" value="ECO:0007669"/>
    <property type="project" value="UniProtKB-EC"/>
</dbReference>
<evidence type="ECO:0000259" key="24">
    <source>
        <dbReference type="Pfam" id="PF02875"/>
    </source>
</evidence>
<evidence type="ECO:0000256" key="1">
    <source>
        <dbReference type="ARBA" id="ARBA00001946"/>
    </source>
</evidence>
<evidence type="ECO:0000256" key="9">
    <source>
        <dbReference type="ARBA" id="ARBA00019357"/>
    </source>
</evidence>
<keyword evidence="11" id="KW-0479">Metal-binding</keyword>
<evidence type="ECO:0000256" key="15">
    <source>
        <dbReference type="ARBA" id="ARBA00022909"/>
    </source>
</evidence>
<dbReference type="Pfam" id="PF02875">
    <property type="entry name" value="Mur_ligase_C"/>
    <property type="match status" value="1"/>
</dbReference>
<comment type="cofactor">
    <cofactor evidence="1">
        <name>Mg(2+)</name>
        <dbReference type="ChEBI" id="CHEBI:18420"/>
    </cofactor>
</comment>
<comment type="function">
    <text evidence="2">Functions in two distinct reactions of the de novo folate biosynthetic pathway. Catalyzes the addition of a glutamate residue to dihydropteroate (7,8-dihydropteroate or H2Pte) to form dihydrofolate (7,8-dihydrofolate monoglutamate or H2Pte-Glu). Also catalyzes successive additions of L-glutamate to tetrahydrofolate or 10-formyltetrahydrofolate or 5,10-methylenetetrahydrofolate, leading to folylpolyglutamate derivatives.</text>
</comment>
<dbReference type="Pfam" id="PF08245">
    <property type="entry name" value="Mur_ligase_M"/>
    <property type="match status" value="1"/>
</dbReference>
<dbReference type="SUPFAM" id="SSF53244">
    <property type="entry name" value="MurD-like peptide ligases, peptide-binding domain"/>
    <property type="match status" value="1"/>
</dbReference>
<dbReference type="EMBL" id="CP020370">
    <property type="protein sequence ID" value="AUB81406.1"/>
    <property type="molecule type" value="Genomic_DNA"/>
</dbReference>
<dbReference type="UniPathway" id="UPA00077">
    <property type="reaction ID" value="UER00157"/>
</dbReference>
<dbReference type="PANTHER" id="PTHR11136:SF0">
    <property type="entry name" value="DIHYDROFOLATE SYNTHETASE-RELATED"/>
    <property type="match status" value="1"/>
</dbReference>
<dbReference type="RefSeq" id="WP_100919178.1">
    <property type="nucleotide sequence ID" value="NZ_CP020370.1"/>
</dbReference>
<evidence type="ECO:0000256" key="6">
    <source>
        <dbReference type="ARBA" id="ARBA00011245"/>
    </source>
</evidence>
<dbReference type="EC" id="6.3.2.17" evidence="8"/>
<dbReference type="PIRSF" id="PIRSF001563">
    <property type="entry name" value="Folylpolyglu_synth"/>
    <property type="match status" value="1"/>
</dbReference>
<comment type="catalytic activity">
    <reaction evidence="22">
        <text>7,8-dihydropteroate + L-glutamate + ATP = 7,8-dihydrofolate + ADP + phosphate + H(+)</text>
        <dbReference type="Rhea" id="RHEA:23584"/>
        <dbReference type="ChEBI" id="CHEBI:15378"/>
        <dbReference type="ChEBI" id="CHEBI:17839"/>
        <dbReference type="ChEBI" id="CHEBI:29985"/>
        <dbReference type="ChEBI" id="CHEBI:30616"/>
        <dbReference type="ChEBI" id="CHEBI:43474"/>
        <dbReference type="ChEBI" id="CHEBI:57451"/>
        <dbReference type="ChEBI" id="CHEBI:456216"/>
        <dbReference type="EC" id="6.3.2.12"/>
    </reaction>
</comment>
<evidence type="ECO:0000256" key="13">
    <source>
        <dbReference type="ARBA" id="ARBA00022840"/>
    </source>
</evidence>
<dbReference type="Gene3D" id="3.90.190.20">
    <property type="entry name" value="Mur ligase, C-terminal domain"/>
    <property type="match status" value="1"/>
</dbReference>
<dbReference type="GO" id="GO:0005524">
    <property type="term" value="F:ATP binding"/>
    <property type="evidence" value="ECO:0007669"/>
    <property type="project" value="UniProtKB-KW"/>
</dbReference>
<dbReference type="InterPro" id="IPR036615">
    <property type="entry name" value="Mur_ligase_C_dom_sf"/>
</dbReference>
<accession>A0A2K8U750</accession>
<evidence type="ECO:0000256" key="16">
    <source>
        <dbReference type="ARBA" id="ARBA00030048"/>
    </source>
</evidence>
<dbReference type="InterPro" id="IPR036565">
    <property type="entry name" value="Mur-like_cat_sf"/>
</dbReference>
<keyword evidence="10 23" id="KW-0436">Ligase</keyword>
<dbReference type="GO" id="GO:0004326">
    <property type="term" value="F:tetrahydrofolylpolyglutamate synthase activity"/>
    <property type="evidence" value="ECO:0007669"/>
    <property type="project" value="UniProtKB-EC"/>
</dbReference>
<evidence type="ECO:0000256" key="17">
    <source>
        <dbReference type="ARBA" id="ARBA00030592"/>
    </source>
</evidence>
<comment type="catalytic activity">
    <reaction evidence="20">
        <text>10-formyltetrahydrofolyl-(gamma-L-Glu)(n) + L-glutamate + ATP = 10-formyltetrahydrofolyl-(gamma-L-Glu)(n+1) + ADP + phosphate + H(+)</text>
        <dbReference type="Rhea" id="RHEA:51904"/>
        <dbReference type="Rhea" id="RHEA-COMP:13088"/>
        <dbReference type="Rhea" id="RHEA-COMP:14300"/>
        <dbReference type="ChEBI" id="CHEBI:15378"/>
        <dbReference type="ChEBI" id="CHEBI:29985"/>
        <dbReference type="ChEBI" id="CHEBI:30616"/>
        <dbReference type="ChEBI" id="CHEBI:43474"/>
        <dbReference type="ChEBI" id="CHEBI:134413"/>
        <dbReference type="ChEBI" id="CHEBI:456216"/>
        <dbReference type="EC" id="6.3.2.17"/>
    </reaction>
</comment>
<evidence type="ECO:0000256" key="19">
    <source>
        <dbReference type="ARBA" id="ARBA00047493"/>
    </source>
</evidence>
<evidence type="ECO:0000256" key="20">
    <source>
        <dbReference type="ARBA" id="ARBA00047808"/>
    </source>
</evidence>
<dbReference type="AlphaFoldDB" id="A0A2K8U750"/>
<evidence type="ECO:0000256" key="10">
    <source>
        <dbReference type="ARBA" id="ARBA00022598"/>
    </source>
</evidence>
<comment type="subunit">
    <text evidence="6">Monomer.</text>
</comment>
<evidence type="ECO:0000313" key="26">
    <source>
        <dbReference type="EMBL" id="AUB81406.1"/>
    </source>
</evidence>
<dbReference type="FunFam" id="3.40.1190.10:FF:000004">
    <property type="entry name" value="Dihydrofolate synthase/folylpolyglutamate synthase"/>
    <property type="match status" value="1"/>
</dbReference>
<dbReference type="SUPFAM" id="SSF53623">
    <property type="entry name" value="MurD-like peptide ligases, catalytic domain"/>
    <property type="match status" value="1"/>
</dbReference>
<dbReference type="InterPro" id="IPR001645">
    <property type="entry name" value="Folylpolyglutamate_synth"/>
</dbReference>
<dbReference type="InterPro" id="IPR013221">
    <property type="entry name" value="Mur_ligase_cen"/>
</dbReference>
<gene>
    <name evidence="26" type="ORF">THSYN_10875</name>
</gene>
<dbReference type="KEGG" id="tsy:THSYN_10875"/>
<sequence length="426" mass="44402">MYPTDLWTLDQWLAWQGTLTPNRMEFGLTRVREVWSRLGPARLDCPVITVGGTNGKGSCVALIEAMAQAAGYNTGCYSSPHLLRYNERVRIAGAEVSDALLCAAFARVDQARGAVPLTYFEFGTLAALDLFVRAAPDLVVLEVGLGGRLDAVNLIDADCSVVTSIGHDHTAWLGETLELIAGEKAGIFRADRPAVIGQPDAPAALRAAALALGARVLQVGAELGCAAAPEGGGWVWSGPDGERLSLPAPAMRGSFQHHNAAAAIAALRGLRARLPVPISAIRVGLGRARLAGRFQVFPGEVNWILDVAHNQEAALALAENLRAFKCPGKVRAVFGVLADKAPEAMAGPLCPLVDAWYLTASGDARAMPTALLAQRLQGVLPDAGTTVLPTVEAALAAALAASVAGDAVLVFGSFTTVGEALRVRGG</sequence>
<evidence type="ECO:0000256" key="3">
    <source>
        <dbReference type="ARBA" id="ARBA00004799"/>
    </source>
</evidence>
<keyword evidence="13 23" id="KW-0067">ATP-binding</keyword>
<evidence type="ECO:0000256" key="23">
    <source>
        <dbReference type="PIRNR" id="PIRNR001563"/>
    </source>
</evidence>
<keyword evidence="27" id="KW-1185">Reference proteome</keyword>
<feature type="domain" description="Mur ligase central" evidence="25">
    <location>
        <begin position="50"/>
        <end position="266"/>
    </location>
</feature>
<evidence type="ECO:0000256" key="11">
    <source>
        <dbReference type="ARBA" id="ARBA00022723"/>
    </source>
</evidence>
<dbReference type="PANTHER" id="PTHR11136">
    <property type="entry name" value="FOLYLPOLYGLUTAMATE SYNTHASE-RELATED"/>
    <property type="match status" value="1"/>
</dbReference>
<evidence type="ECO:0000256" key="22">
    <source>
        <dbReference type="ARBA" id="ARBA00049161"/>
    </source>
</evidence>
<evidence type="ECO:0000256" key="12">
    <source>
        <dbReference type="ARBA" id="ARBA00022741"/>
    </source>
</evidence>
<keyword evidence="14" id="KW-0460">Magnesium</keyword>
<feature type="domain" description="Mur ligase C-terminal" evidence="24">
    <location>
        <begin position="292"/>
        <end position="414"/>
    </location>
</feature>